<evidence type="ECO:0008006" key="14">
    <source>
        <dbReference type="Google" id="ProtNLM"/>
    </source>
</evidence>
<evidence type="ECO:0000256" key="10">
    <source>
        <dbReference type="SAM" id="MobiDB-lite"/>
    </source>
</evidence>
<keyword evidence="9" id="KW-0966">Cell projection</keyword>
<gene>
    <name evidence="12" type="primary">evc</name>
</gene>
<feature type="compositionally biased region" description="Basic and acidic residues" evidence="10">
    <location>
        <begin position="79"/>
        <end position="101"/>
    </location>
</feature>
<reference evidence="12" key="1">
    <citation type="submission" date="2020-06" db="EMBL/GenBank/DDBJ databases">
        <authorList>
            <consortium name="Wellcome Sanger Institute Data Sharing"/>
        </authorList>
    </citation>
    <scope>NUCLEOTIDE SEQUENCE [LARGE SCALE GENOMIC DNA]</scope>
</reference>
<feature type="compositionally biased region" description="Basic and acidic residues" evidence="10">
    <location>
        <begin position="879"/>
        <end position="894"/>
    </location>
</feature>
<reference evidence="12" key="3">
    <citation type="submission" date="2025-09" db="UniProtKB">
        <authorList>
            <consortium name="Ensembl"/>
        </authorList>
    </citation>
    <scope>IDENTIFICATION</scope>
</reference>
<dbReference type="GO" id="GO:0007224">
    <property type="term" value="P:smoothened signaling pathway"/>
    <property type="evidence" value="ECO:0007669"/>
    <property type="project" value="InterPro"/>
</dbReference>
<proteinExistence type="predicted"/>
<evidence type="ECO:0000256" key="11">
    <source>
        <dbReference type="SAM" id="Phobius"/>
    </source>
</evidence>
<sequence length="894" mass="101470">MEDCGTDVLVSFTESLHVFPGLLTAATVCGGLTGILTAALLYVYCLKPLLLTRQGYNARRLLEPDDEEVDHHHHHHHHSDCVSHSRKEAASGNTDDKERKQPLINNEVAAFASRAKVIYPINQKYRPLADGASNPSLHEHSKIPAVDNEDSSSSTIGESLSQEQDNDDSSQFISSSQVPKSLQNQSFHRVSHYPCTLTQGGFEGRISLYFLALQDLQHLCSQLQEEKHLVSFARIQYSKSVHRFCFSFPQSKGFSRQVEDLCQHVLRRSSPFSSEEAQKAISFLTQTLLLVETNLMREQEAQLTRIQMKLLWWEELTALIQSQPALLRWEVTLRQGVIATVLEQLTSDDVLKFSHMEEILSEIQDALTEGLQQCNEECSKKTNELVKEKCSKKESRRKKLERSQTKERTRTFETKQTHCDPQEITKVYQDLLLKQRQEMVELEFQQDNRVADALCDLWKKLHTSCSKRLGEVAKEVFLTSVPAQTKLSAGECETLWLSLEQVLAAQLHLAENTIRQQLLDIRTQLNKDGEEWAEGASLLQACLKHLGEQQMKILQATVAKQSYTINSETGMLIEKKHEQLLVAVQRNFVVRHFNLHILREMRLSKLKVLSQTDYRALLKEDLGKNPPCVNPTLKSSSASLAERHLGPESQLLTNSLQQEFLSELETGSELLQNHAQLLLGNALSHAVQQMMEAIPTASNPRSKEDDELKHHLTEAAAESVYITKDSLTSLVQNYYSQLQDINHRLMQDESNSNQSKTTSLMKELVNWSKKPASAEFQQRVELYKKKVLEQCNLDQKGKHEELMQRKAAEDQTMMRIKEESLVSVELTALARISVCFPDSESSEDDNTGNGTILDLLTLNPALDPALNPSLTPSFVTPRVKSEPKQKRERESHIK</sequence>
<feature type="transmembrane region" description="Helical" evidence="11">
    <location>
        <begin position="18"/>
        <end position="44"/>
    </location>
</feature>
<dbReference type="GO" id="GO:0098797">
    <property type="term" value="C:plasma membrane protein complex"/>
    <property type="evidence" value="ECO:0007669"/>
    <property type="project" value="TreeGrafter"/>
</dbReference>
<organism evidence="12 13">
    <name type="scientific">Gouania willdenowi</name>
    <name type="common">Blunt-snouted clingfish</name>
    <name type="synonym">Lepadogaster willdenowi</name>
    <dbReference type="NCBI Taxonomy" id="441366"/>
    <lineage>
        <taxon>Eukaryota</taxon>
        <taxon>Metazoa</taxon>
        <taxon>Chordata</taxon>
        <taxon>Craniata</taxon>
        <taxon>Vertebrata</taxon>
        <taxon>Euteleostomi</taxon>
        <taxon>Actinopterygii</taxon>
        <taxon>Neopterygii</taxon>
        <taxon>Teleostei</taxon>
        <taxon>Neoteleostei</taxon>
        <taxon>Acanthomorphata</taxon>
        <taxon>Ovalentaria</taxon>
        <taxon>Blenniimorphae</taxon>
        <taxon>Blenniiformes</taxon>
        <taxon>Gobiesocoidei</taxon>
        <taxon>Gobiesocidae</taxon>
        <taxon>Gobiesocinae</taxon>
        <taxon>Gouania</taxon>
    </lineage>
</organism>
<evidence type="ECO:0000256" key="6">
    <source>
        <dbReference type="ARBA" id="ARBA00022989"/>
    </source>
</evidence>
<dbReference type="PANTHER" id="PTHR16795">
    <property type="entry name" value="LIMBIN/ELLIS-VAN CREVELD PROTEIN"/>
    <property type="match status" value="1"/>
</dbReference>
<comment type="subcellular location">
    <subcellularLocation>
        <location evidence="2">Cell membrane</location>
        <topology evidence="2">Single-pass membrane protein</topology>
    </subcellularLocation>
    <subcellularLocation>
        <location evidence="1">Cytoplasm</location>
        <location evidence="1">Cytoskeleton</location>
        <location evidence="1">Cilium basal body</location>
    </subcellularLocation>
</comment>
<evidence type="ECO:0000256" key="7">
    <source>
        <dbReference type="ARBA" id="ARBA00023136"/>
    </source>
</evidence>
<feature type="region of interest" description="Disordered" evidence="10">
    <location>
        <begin position="130"/>
        <end position="175"/>
    </location>
</feature>
<dbReference type="PANTHER" id="PTHR16795:SF13">
    <property type="entry name" value="EVC COMPLEX MEMBER EVC"/>
    <property type="match status" value="1"/>
</dbReference>
<evidence type="ECO:0000256" key="9">
    <source>
        <dbReference type="ARBA" id="ARBA00023273"/>
    </source>
</evidence>
<feature type="compositionally biased region" description="Polar residues" evidence="10">
    <location>
        <begin position="151"/>
        <end position="175"/>
    </location>
</feature>
<feature type="region of interest" description="Disordered" evidence="10">
    <location>
        <begin position="67"/>
        <end position="102"/>
    </location>
</feature>
<keyword evidence="8" id="KW-0206">Cytoskeleton</keyword>
<keyword evidence="6 11" id="KW-1133">Transmembrane helix</keyword>
<dbReference type="Proteomes" id="UP000694680">
    <property type="component" value="Chromosome 5"/>
</dbReference>
<feature type="region of interest" description="Disordered" evidence="10">
    <location>
        <begin position="867"/>
        <end position="894"/>
    </location>
</feature>
<evidence type="ECO:0000256" key="8">
    <source>
        <dbReference type="ARBA" id="ARBA00023212"/>
    </source>
</evidence>
<evidence type="ECO:0000313" key="13">
    <source>
        <dbReference type="Proteomes" id="UP000694680"/>
    </source>
</evidence>
<dbReference type="AlphaFoldDB" id="A0A8C5E854"/>
<keyword evidence="3" id="KW-1003">Cell membrane</keyword>
<keyword evidence="4" id="KW-0963">Cytoplasm</keyword>
<accession>A0A8C5E854</accession>
<dbReference type="InterPro" id="IPR026501">
    <property type="entry name" value="Limbin/EVC"/>
</dbReference>
<dbReference type="GO" id="GO:0060170">
    <property type="term" value="C:ciliary membrane"/>
    <property type="evidence" value="ECO:0007669"/>
    <property type="project" value="TreeGrafter"/>
</dbReference>
<keyword evidence="5 11" id="KW-0812">Transmembrane</keyword>
<evidence type="ECO:0000256" key="2">
    <source>
        <dbReference type="ARBA" id="ARBA00004162"/>
    </source>
</evidence>
<keyword evidence="13" id="KW-1185">Reference proteome</keyword>
<reference evidence="12" key="2">
    <citation type="submission" date="2025-08" db="UniProtKB">
        <authorList>
            <consortium name="Ensembl"/>
        </authorList>
    </citation>
    <scope>IDENTIFICATION</scope>
</reference>
<evidence type="ECO:0000256" key="3">
    <source>
        <dbReference type="ARBA" id="ARBA00022475"/>
    </source>
</evidence>
<evidence type="ECO:0000256" key="1">
    <source>
        <dbReference type="ARBA" id="ARBA00004120"/>
    </source>
</evidence>
<name>A0A8C5E854_GOUWI</name>
<protein>
    <recommendedName>
        <fullName evidence="14">Ellis-van Creveld syndrome protein</fullName>
    </recommendedName>
</protein>
<evidence type="ECO:0000256" key="4">
    <source>
        <dbReference type="ARBA" id="ARBA00022490"/>
    </source>
</evidence>
<dbReference type="Ensembl" id="ENSGWIT00000019796.1">
    <property type="protein sequence ID" value="ENSGWIP00000017935.1"/>
    <property type="gene ID" value="ENSGWIG00000009966.1"/>
</dbReference>
<evidence type="ECO:0000313" key="12">
    <source>
        <dbReference type="Ensembl" id="ENSGWIP00000017935.1"/>
    </source>
</evidence>
<evidence type="ECO:0000256" key="5">
    <source>
        <dbReference type="ARBA" id="ARBA00022692"/>
    </source>
</evidence>
<keyword evidence="7 11" id="KW-0472">Membrane</keyword>